<reference evidence="1" key="1">
    <citation type="submission" date="2023-04" db="EMBL/GenBank/DDBJ databases">
        <title>The human skin virome in hidradenitis suppurativa patients.</title>
        <authorList>
            <person name="Jansen D."/>
        </authorList>
    </citation>
    <scope>NUCLEOTIDE SEQUENCE</scope>
    <source>
        <strain evidence="1">VC3_JansenPhageA</strain>
    </source>
</reference>
<proteinExistence type="predicted"/>
<sequence length="195" mass="22610">MLLDIFKSNEEKAKQLSEDTGLNPEQINQIVDATLRTAFGELRGIFEQQQENHESTQNALRATYKQNAQISNKLDETNKRIENVEGEFFEGKEEKALKHTIEKKAKQIIDKKGSQMSINLNIEENYLNIYEQVDAKEKQDAQYKRDLGKCKNKILKSTLKYAGYKGNASYRDIKKRDLDRMLSYILNLKASQIEI</sequence>
<protein>
    <submittedName>
        <fullName evidence="1">Uncharacterized protein</fullName>
    </submittedName>
</protein>
<accession>A0AA49X7K0</accession>
<evidence type="ECO:0000313" key="1">
    <source>
        <dbReference type="EMBL" id="WLJ25397.1"/>
    </source>
</evidence>
<name>A0AA49X7K0_9VIRU</name>
<organism evidence="1">
    <name type="scientific">Staphylococcus phage HS04</name>
    <dbReference type="NCBI Taxonomy" id="3056398"/>
    <lineage>
        <taxon>Viruses</taxon>
    </lineage>
</organism>
<dbReference type="EMBL" id="OQ890309">
    <property type="protein sequence ID" value="WLJ25397.1"/>
    <property type="molecule type" value="Genomic_DNA"/>
</dbReference>